<comment type="caution">
    <text evidence="2">The sequence shown here is derived from an EMBL/GenBank/DDBJ whole genome shotgun (WGS) entry which is preliminary data.</text>
</comment>
<dbReference type="EMBL" id="JAABOA010003224">
    <property type="protein sequence ID" value="KAF9578891.1"/>
    <property type="molecule type" value="Genomic_DNA"/>
</dbReference>
<reference evidence="2" key="1">
    <citation type="journal article" date="2020" name="Fungal Divers.">
        <title>Resolving the Mortierellaceae phylogeny through synthesis of multi-gene phylogenetics and phylogenomics.</title>
        <authorList>
            <person name="Vandepol N."/>
            <person name="Liber J."/>
            <person name="Desiro A."/>
            <person name="Na H."/>
            <person name="Kennedy M."/>
            <person name="Barry K."/>
            <person name="Grigoriev I.V."/>
            <person name="Miller A.N."/>
            <person name="O'Donnell K."/>
            <person name="Stajich J.E."/>
            <person name="Bonito G."/>
        </authorList>
    </citation>
    <scope>NUCLEOTIDE SEQUENCE</scope>
    <source>
        <strain evidence="2">KOD1015</strain>
    </source>
</reference>
<name>A0A9P6KBL2_9FUNG</name>
<evidence type="ECO:0000313" key="3">
    <source>
        <dbReference type="Proteomes" id="UP000780801"/>
    </source>
</evidence>
<feature type="region of interest" description="Disordered" evidence="1">
    <location>
        <begin position="283"/>
        <end position="337"/>
    </location>
</feature>
<feature type="compositionally biased region" description="Polar residues" evidence="1">
    <location>
        <begin position="323"/>
        <end position="337"/>
    </location>
</feature>
<sequence length="337" mass="38074">MSTYGSTYTSSLSRTSLSPPLNASRRRHQTVRSSKGKLPARSPPTTYTIRLNVRREPAGITHRDIKDDSGQPIQTPTFHLSAMAGYYSLLSLVKDGLRNITLNDTPIYTSNKDPILRLKQRGSTPQRDMCTPNADNTSSIPLEAWYHFRHTMDKKGDRLEEVILDIFAYIPSPPAIKSSAQHRGTKDDYWDHHKSITRTIEEGKMKPMGLYEKQWAAYTLSKERAPIARHGTVPNLPNNVTRQQMQHADKAMGHTTPSNENVDRSISLMVTFSSREELIRILNGKSLPTPDPPLPGKVRSHGSNRPDPLQEEAHQLLSRLESHSMSGRNQSPQKHRF</sequence>
<dbReference type="AlphaFoldDB" id="A0A9P6KBL2"/>
<accession>A0A9P6KBL2</accession>
<protein>
    <submittedName>
        <fullName evidence="2">Uncharacterized protein</fullName>
    </submittedName>
</protein>
<feature type="non-terminal residue" evidence="2">
    <location>
        <position position="337"/>
    </location>
</feature>
<dbReference type="OrthoDB" id="10590777at2759"/>
<feature type="compositionally biased region" description="Low complexity" evidence="1">
    <location>
        <begin position="1"/>
        <end position="18"/>
    </location>
</feature>
<proteinExistence type="predicted"/>
<gene>
    <name evidence="2" type="ORF">BGW38_005093</name>
</gene>
<keyword evidence="3" id="KW-1185">Reference proteome</keyword>
<evidence type="ECO:0000256" key="1">
    <source>
        <dbReference type="SAM" id="MobiDB-lite"/>
    </source>
</evidence>
<organism evidence="2 3">
    <name type="scientific">Lunasporangiospora selenospora</name>
    <dbReference type="NCBI Taxonomy" id="979761"/>
    <lineage>
        <taxon>Eukaryota</taxon>
        <taxon>Fungi</taxon>
        <taxon>Fungi incertae sedis</taxon>
        <taxon>Mucoromycota</taxon>
        <taxon>Mortierellomycotina</taxon>
        <taxon>Mortierellomycetes</taxon>
        <taxon>Mortierellales</taxon>
        <taxon>Mortierellaceae</taxon>
        <taxon>Lunasporangiospora</taxon>
    </lineage>
</organism>
<dbReference type="Proteomes" id="UP000780801">
    <property type="component" value="Unassembled WGS sequence"/>
</dbReference>
<evidence type="ECO:0000313" key="2">
    <source>
        <dbReference type="EMBL" id="KAF9578891.1"/>
    </source>
</evidence>
<feature type="region of interest" description="Disordered" evidence="1">
    <location>
        <begin position="1"/>
        <end position="44"/>
    </location>
</feature>